<evidence type="ECO:0000313" key="1">
    <source>
        <dbReference type="EMBL" id="SVC12244.1"/>
    </source>
</evidence>
<feature type="non-terminal residue" evidence="1">
    <location>
        <position position="104"/>
    </location>
</feature>
<dbReference type="EMBL" id="UINC01074746">
    <property type="protein sequence ID" value="SVC12244.1"/>
    <property type="molecule type" value="Genomic_DNA"/>
</dbReference>
<reference evidence="1" key="1">
    <citation type="submission" date="2018-05" db="EMBL/GenBank/DDBJ databases">
        <authorList>
            <person name="Lanie J.A."/>
            <person name="Ng W.-L."/>
            <person name="Kazmierczak K.M."/>
            <person name="Andrzejewski T.M."/>
            <person name="Davidsen T.M."/>
            <person name="Wayne K.J."/>
            <person name="Tettelin H."/>
            <person name="Glass J.I."/>
            <person name="Rusch D."/>
            <person name="Podicherti R."/>
            <person name="Tsui H.-C.T."/>
            <person name="Winkler M.E."/>
        </authorList>
    </citation>
    <scope>NUCLEOTIDE SEQUENCE</scope>
</reference>
<sequence>MVLGQYTGGAVGRCARCLPNDHYRRFTSFALWPGVSNFKAGLKIKQQQDSESLGILWAESDLVFRHTDFGSFHQDTVSHASFAVDRNAGISGVRSDDLRDTHRS</sequence>
<accession>A0A382JIQ5</accession>
<gene>
    <name evidence="1" type="ORF">METZ01_LOCUS265098</name>
</gene>
<organism evidence="1">
    <name type="scientific">marine metagenome</name>
    <dbReference type="NCBI Taxonomy" id="408172"/>
    <lineage>
        <taxon>unclassified sequences</taxon>
        <taxon>metagenomes</taxon>
        <taxon>ecological metagenomes</taxon>
    </lineage>
</organism>
<dbReference type="AlphaFoldDB" id="A0A382JIQ5"/>
<protein>
    <submittedName>
        <fullName evidence="1">Uncharacterized protein</fullName>
    </submittedName>
</protein>
<name>A0A382JIQ5_9ZZZZ</name>
<proteinExistence type="predicted"/>